<keyword evidence="2" id="KW-0472">Membrane</keyword>
<comment type="caution">
    <text evidence="3">The sequence shown here is derived from an EMBL/GenBank/DDBJ whole genome shotgun (WGS) entry which is preliminary data.</text>
</comment>
<dbReference type="RefSeq" id="WP_069701603.1">
    <property type="nucleotide sequence ID" value="NZ_MJAT01000009.1"/>
</dbReference>
<accession>A0A1E5L768</accession>
<feature type="region of interest" description="Disordered" evidence="1">
    <location>
        <begin position="477"/>
        <end position="535"/>
    </location>
</feature>
<feature type="compositionally biased region" description="Polar residues" evidence="1">
    <location>
        <begin position="517"/>
        <end position="527"/>
    </location>
</feature>
<evidence type="ECO:0000313" key="3">
    <source>
        <dbReference type="EMBL" id="OEH86002.1"/>
    </source>
</evidence>
<feature type="transmembrane region" description="Helical" evidence="2">
    <location>
        <begin position="370"/>
        <end position="390"/>
    </location>
</feature>
<dbReference type="AlphaFoldDB" id="A0A1E5L768"/>
<dbReference type="STRING" id="1390249.BHU72_14715"/>
<organism evidence="3 4">
    <name type="scientific">Desulfuribacillus stibiiarsenatis</name>
    <dbReference type="NCBI Taxonomy" id="1390249"/>
    <lineage>
        <taxon>Bacteria</taxon>
        <taxon>Bacillati</taxon>
        <taxon>Bacillota</taxon>
        <taxon>Desulfuribacillia</taxon>
        <taxon>Desulfuribacillales</taxon>
        <taxon>Desulfuribacillaceae</taxon>
        <taxon>Desulfuribacillus</taxon>
    </lineage>
</organism>
<proteinExistence type="predicted"/>
<gene>
    <name evidence="3" type="ORF">BHU72_14715</name>
</gene>
<sequence length="535" mass="61957">MNRILLTTVIAVVFFMAFFLLSPNVVDAGYVGIEGSIIPEEVRDILESEEKMIYIWRQTYPEMIREGAKWDEYRPDAIKFYIEERGLADYFSVSSNIMAVQTYLHNSRLVTAFTSVFASLKHIERATNFTIFRMIVEMIAPISFALWSYIKTYWWELFFTLGIAYVLVGLILRKFLWMMVRFLLILAFSGLLVALFSPGYELWDDALTGIYKEVNKHSGHLLDLSISEAKISMSEDFATNIGNTMYYLNVVQPFILGQFGSNPPQKVIQDYFAFETEKKRHDFVDKYLREEKIDLESLMLSRGELSTKMKWVNRFGFFTYAGLGYASAIIEILLVMQIIPLMISLVFGSLPTDESLGEVRNRVITMAKLFLGKLVLAFVVSVGTYVNVFLMNKVSERLVFVDEDSHYNAVQLTIQDAQFLTIITYIGTIYYAWKLLKWIWTGRDYTVNKAKNYGSQLKGIALNTIKYKVLKNMSEQFKEKPRRRRPVRSKPAEKPRELTPRDRAQALRENRDASSGKRATQIRSMPRSQPMARRI</sequence>
<dbReference type="EMBL" id="MJAT01000009">
    <property type="protein sequence ID" value="OEH86002.1"/>
    <property type="molecule type" value="Genomic_DNA"/>
</dbReference>
<evidence type="ECO:0000256" key="1">
    <source>
        <dbReference type="SAM" id="MobiDB-lite"/>
    </source>
</evidence>
<keyword evidence="2" id="KW-1133">Transmembrane helix</keyword>
<evidence type="ECO:0000313" key="4">
    <source>
        <dbReference type="Proteomes" id="UP000095255"/>
    </source>
</evidence>
<feature type="transmembrane region" description="Helical" evidence="2">
    <location>
        <begin position="157"/>
        <end position="176"/>
    </location>
</feature>
<feature type="transmembrane region" description="Helical" evidence="2">
    <location>
        <begin position="182"/>
        <end position="203"/>
    </location>
</feature>
<feature type="transmembrane region" description="Helical" evidence="2">
    <location>
        <begin position="317"/>
        <end position="350"/>
    </location>
</feature>
<evidence type="ECO:0000256" key="2">
    <source>
        <dbReference type="SAM" id="Phobius"/>
    </source>
</evidence>
<feature type="compositionally biased region" description="Basic and acidic residues" evidence="1">
    <location>
        <begin position="490"/>
        <end position="515"/>
    </location>
</feature>
<dbReference type="Proteomes" id="UP000095255">
    <property type="component" value="Unassembled WGS sequence"/>
</dbReference>
<protein>
    <submittedName>
        <fullName evidence="3">Uncharacterized protein</fullName>
    </submittedName>
</protein>
<feature type="transmembrane region" description="Helical" evidence="2">
    <location>
        <begin position="131"/>
        <end position="150"/>
    </location>
</feature>
<reference evidence="3 4" key="1">
    <citation type="submission" date="2016-09" db="EMBL/GenBank/DDBJ databases">
        <title>Desulfuribacillus arsenicus sp. nov., an obligately anaerobic, dissimilatory arsenic- and antimonate-reducing bacterium isolated from anoxic sediments.</title>
        <authorList>
            <person name="Abin C.A."/>
            <person name="Hollibaugh J.T."/>
        </authorList>
    </citation>
    <scope>NUCLEOTIDE SEQUENCE [LARGE SCALE GENOMIC DNA]</scope>
    <source>
        <strain evidence="3 4">MLFW-2</strain>
    </source>
</reference>
<name>A0A1E5L768_9FIRM</name>
<keyword evidence="2" id="KW-0812">Transmembrane</keyword>
<keyword evidence="4" id="KW-1185">Reference proteome</keyword>